<feature type="transmembrane region" description="Helical" evidence="6">
    <location>
        <begin position="203"/>
        <end position="224"/>
    </location>
</feature>
<comment type="subcellular location">
    <subcellularLocation>
        <location evidence="1">Cell membrane</location>
        <topology evidence="1">Multi-pass membrane protein</topology>
    </subcellularLocation>
</comment>
<reference evidence="7 8" key="1">
    <citation type="submission" date="2022-01" db="EMBL/GenBank/DDBJ databases">
        <title>Desulfofustis limnae sp. nov., a novel mesophilic sulfate-reducing bacterium isolated from marsh soil.</title>
        <authorList>
            <person name="Watanabe M."/>
            <person name="Takahashi A."/>
            <person name="Kojima H."/>
            <person name="Fukui M."/>
        </authorList>
    </citation>
    <scope>NUCLEOTIDE SEQUENCE [LARGE SCALE GENOMIC DNA]</scope>
    <source>
        <strain evidence="7 8">PPLL</strain>
    </source>
</reference>
<evidence type="ECO:0000256" key="4">
    <source>
        <dbReference type="ARBA" id="ARBA00022989"/>
    </source>
</evidence>
<organism evidence="7 8">
    <name type="scientific">Desulfofustis limnaeus</name>
    <dbReference type="NCBI Taxonomy" id="2740163"/>
    <lineage>
        <taxon>Bacteria</taxon>
        <taxon>Pseudomonadati</taxon>
        <taxon>Thermodesulfobacteriota</taxon>
        <taxon>Desulfobulbia</taxon>
        <taxon>Desulfobulbales</taxon>
        <taxon>Desulfocapsaceae</taxon>
        <taxon>Desulfofustis</taxon>
    </lineage>
</organism>
<evidence type="ECO:0000313" key="7">
    <source>
        <dbReference type="EMBL" id="BDD86857.1"/>
    </source>
</evidence>
<keyword evidence="2" id="KW-1003">Cell membrane</keyword>
<keyword evidence="4 6" id="KW-1133">Transmembrane helix</keyword>
<evidence type="ECO:0000256" key="5">
    <source>
        <dbReference type="ARBA" id="ARBA00023136"/>
    </source>
</evidence>
<gene>
    <name evidence="7" type="ORF">DPPLL_12220</name>
</gene>
<proteinExistence type="predicted"/>
<accession>A0ABN6M1T9</accession>
<keyword evidence="8" id="KW-1185">Reference proteome</keyword>
<dbReference type="EMBL" id="AP025516">
    <property type="protein sequence ID" value="BDD86857.1"/>
    <property type="molecule type" value="Genomic_DNA"/>
</dbReference>
<dbReference type="Proteomes" id="UP000830055">
    <property type="component" value="Chromosome"/>
</dbReference>
<evidence type="ECO:0000256" key="6">
    <source>
        <dbReference type="SAM" id="Phobius"/>
    </source>
</evidence>
<protein>
    <submittedName>
        <fullName evidence="7">LysE family translocator</fullName>
    </submittedName>
</protein>
<evidence type="ECO:0000256" key="1">
    <source>
        <dbReference type="ARBA" id="ARBA00004651"/>
    </source>
</evidence>
<dbReference type="InterPro" id="IPR001123">
    <property type="entry name" value="LeuE-type"/>
</dbReference>
<feature type="transmembrane region" description="Helical" evidence="6">
    <location>
        <begin position="66"/>
        <end position="90"/>
    </location>
</feature>
<evidence type="ECO:0000256" key="3">
    <source>
        <dbReference type="ARBA" id="ARBA00022692"/>
    </source>
</evidence>
<feature type="transmembrane region" description="Helical" evidence="6">
    <location>
        <begin position="171"/>
        <end position="191"/>
    </location>
</feature>
<feature type="transmembrane region" description="Helical" evidence="6">
    <location>
        <begin position="137"/>
        <end position="159"/>
    </location>
</feature>
<dbReference type="Pfam" id="PF01810">
    <property type="entry name" value="LysE"/>
    <property type="match status" value="1"/>
</dbReference>
<name>A0ABN6M1T9_9BACT</name>
<sequence length="233" mass="24667">MLCYNLTFAAATEDRYGRESEANREEGVGTSILMGMVLGLSAGLSPGPLLALLLAETLRHGSRAGIKVALAPLITDLPIILVALVVLARIRTADPVMAVISVGGGLFLFFLAGDTIRARPVEVAPDKKTPQRSLSKGILANLLNPHPYLFWLTVGVPAMHKAHVAHPAAPALFLASFYLCLVGSKALLAIGLGRSRSVFTGGVYRLSMLVLGLLLGLLALVFLVDGLGYFLNR</sequence>
<keyword evidence="5 6" id="KW-0472">Membrane</keyword>
<evidence type="ECO:0000256" key="2">
    <source>
        <dbReference type="ARBA" id="ARBA00022475"/>
    </source>
</evidence>
<feature type="transmembrane region" description="Helical" evidence="6">
    <location>
        <begin position="32"/>
        <end position="54"/>
    </location>
</feature>
<dbReference type="PANTHER" id="PTHR38825:SF2">
    <property type="entry name" value="LYSINE TRANSPORTER LYSE"/>
    <property type="match status" value="1"/>
</dbReference>
<dbReference type="PANTHER" id="PTHR38825">
    <property type="entry name" value="LYSINE EXPORTER PROTEIN (LYSE/YGGA)"/>
    <property type="match status" value="1"/>
</dbReference>
<evidence type="ECO:0000313" key="8">
    <source>
        <dbReference type="Proteomes" id="UP000830055"/>
    </source>
</evidence>
<feature type="transmembrane region" description="Helical" evidence="6">
    <location>
        <begin position="96"/>
        <end position="116"/>
    </location>
</feature>
<keyword evidence="3 6" id="KW-0812">Transmembrane</keyword>